<dbReference type="PANTHER" id="PTHR31220:SF1">
    <property type="entry name" value="GH21176P"/>
    <property type="match status" value="1"/>
</dbReference>
<feature type="region of interest" description="Disordered" evidence="7">
    <location>
        <begin position="454"/>
        <end position="517"/>
    </location>
</feature>
<protein>
    <submittedName>
        <fullName evidence="8">Putative beta-catenin-tcf/lef signaling pathway component drctnnb1a</fullName>
    </submittedName>
</protein>
<evidence type="ECO:0000256" key="4">
    <source>
        <dbReference type="ARBA" id="ARBA00022490"/>
    </source>
</evidence>
<dbReference type="GO" id="GO:0005886">
    <property type="term" value="C:plasma membrane"/>
    <property type="evidence" value="ECO:0007669"/>
    <property type="project" value="UniProtKB-SubCell"/>
</dbReference>
<evidence type="ECO:0000256" key="1">
    <source>
        <dbReference type="ARBA" id="ARBA00004236"/>
    </source>
</evidence>
<dbReference type="PANTHER" id="PTHR31220">
    <property type="entry name" value="HYCCIN RELATED"/>
    <property type="match status" value="1"/>
</dbReference>
<evidence type="ECO:0000256" key="2">
    <source>
        <dbReference type="ARBA" id="ARBA00004514"/>
    </source>
</evidence>
<sequence>MAESLVTDWIADYTSLEDPSEIRTFAAQHEHNHEIASALFTILNERHKYSDLLHSICNQFYSFYKSNETELRRFTLQFVPILIYNYLNAVSQGDKKSCRSIEMLLIVIYNIEISNEDGQPRVVSFRMPVLAQASIYHEEKSLHATDLRRWEENCNRDVAWGPMPEVEHLNAQNRLKVMTALMFVYNQQLSQIQKPALYHLCRTATQLVNQGFTRIGSGHRANCGPTDPNAGMASRPLPRIPVSASFLLELLQAVYFAMFNEFASVAIQTIDDIHNRACYEMFPETILVTNAVRNSLHVNPSGQPSDGPMGISVALTPSTTTVTVSKSMITNASFRAKKLPDDIPIQAPKEEGGGVVQANVGLLSITEESPEGEQQLTRGAATRSSNPKSHKVPFAAGFKKLKEKAKEKEAGTESASKNNGTVEGKDVGQAVSKKSALKEKIASARNASFHMVQFGDSADGDKSPNLVTRTKSLAGDVGNGPVDGMLTNGGVSDVKTPQDTLASDSLENTESVDSGTDMTIASSAATSIEAKIQISQV</sequence>
<evidence type="ECO:0000256" key="7">
    <source>
        <dbReference type="SAM" id="MobiDB-lite"/>
    </source>
</evidence>
<dbReference type="VEuPathDB" id="VectorBase:LLONM1_002972"/>
<proteinExistence type="inferred from homology"/>
<feature type="compositionally biased region" description="Polar residues" evidence="7">
    <location>
        <begin position="495"/>
        <end position="517"/>
    </location>
</feature>
<dbReference type="GO" id="GO:0005829">
    <property type="term" value="C:cytosol"/>
    <property type="evidence" value="ECO:0007669"/>
    <property type="project" value="UniProtKB-SubCell"/>
</dbReference>
<dbReference type="Pfam" id="PF09790">
    <property type="entry name" value="Hyccin"/>
    <property type="match status" value="1"/>
</dbReference>
<dbReference type="EMBL" id="GITU01000986">
    <property type="protein sequence ID" value="MBC1169689.1"/>
    <property type="molecule type" value="Transcribed_RNA"/>
</dbReference>
<feature type="region of interest" description="Disordered" evidence="7">
    <location>
        <begin position="367"/>
        <end position="429"/>
    </location>
</feature>
<accession>A0A7G3ABS7</accession>
<evidence type="ECO:0000313" key="8">
    <source>
        <dbReference type="EMBL" id="MBC1169689.1"/>
    </source>
</evidence>
<comment type="subcellular location">
    <subcellularLocation>
        <location evidence="1">Cell membrane</location>
    </subcellularLocation>
    <subcellularLocation>
        <location evidence="2">Cytoplasm</location>
        <location evidence="2">Cytosol</location>
    </subcellularLocation>
</comment>
<feature type="compositionally biased region" description="Polar residues" evidence="7">
    <location>
        <begin position="372"/>
        <end position="387"/>
    </location>
</feature>
<keyword evidence="4" id="KW-0963">Cytoplasm</keyword>
<evidence type="ECO:0000256" key="5">
    <source>
        <dbReference type="ARBA" id="ARBA00023136"/>
    </source>
</evidence>
<dbReference type="AlphaFoldDB" id="A0A7G3ABS7"/>
<keyword evidence="3" id="KW-1003">Cell membrane</keyword>
<evidence type="ECO:0000256" key="3">
    <source>
        <dbReference type="ARBA" id="ARBA00022475"/>
    </source>
</evidence>
<dbReference type="InterPro" id="IPR018619">
    <property type="entry name" value="Hyccin"/>
</dbReference>
<dbReference type="GO" id="GO:0072659">
    <property type="term" value="P:protein localization to plasma membrane"/>
    <property type="evidence" value="ECO:0007669"/>
    <property type="project" value="TreeGrafter"/>
</dbReference>
<reference evidence="8" key="1">
    <citation type="journal article" date="2020" name="BMC">
        <title>Leishmania infection induces a limited differential gene expression in the sand fly midgut.</title>
        <authorList>
            <person name="Coutinho-Abreu I.V."/>
            <person name="Serafim T.D."/>
            <person name="Meneses C."/>
            <person name="Kamhawi S."/>
            <person name="Oliveira F."/>
            <person name="Valenzuela J.G."/>
        </authorList>
    </citation>
    <scope>NUCLEOTIDE SEQUENCE</scope>
    <source>
        <strain evidence="8">Jacobina</strain>
        <tissue evidence="8">Midgut</tissue>
    </source>
</reference>
<organism evidence="8">
    <name type="scientific">Lutzomyia longipalpis</name>
    <name type="common">Sand fly</name>
    <dbReference type="NCBI Taxonomy" id="7200"/>
    <lineage>
        <taxon>Eukaryota</taxon>
        <taxon>Metazoa</taxon>
        <taxon>Ecdysozoa</taxon>
        <taxon>Arthropoda</taxon>
        <taxon>Hexapoda</taxon>
        <taxon>Insecta</taxon>
        <taxon>Pterygota</taxon>
        <taxon>Neoptera</taxon>
        <taxon>Endopterygota</taxon>
        <taxon>Diptera</taxon>
        <taxon>Nematocera</taxon>
        <taxon>Psychodoidea</taxon>
        <taxon>Psychodidae</taxon>
        <taxon>Lutzomyia</taxon>
        <taxon>Lutzomyia</taxon>
    </lineage>
</organism>
<comment type="similarity">
    <text evidence="6">Belongs to the Hyccin family.</text>
</comment>
<keyword evidence="5" id="KW-0472">Membrane</keyword>
<evidence type="ECO:0000256" key="6">
    <source>
        <dbReference type="ARBA" id="ARBA00034482"/>
    </source>
</evidence>
<name>A0A7G3ABS7_LUTLO</name>
<dbReference type="GO" id="GO:0046854">
    <property type="term" value="P:phosphatidylinositol phosphate biosynthetic process"/>
    <property type="evidence" value="ECO:0007669"/>
    <property type="project" value="TreeGrafter"/>
</dbReference>